<reference evidence="3" key="1">
    <citation type="journal article" date="2019" name="Int. J. Syst. Evol. Microbiol.">
        <title>The Global Catalogue of Microorganisms (GCM) 10K type strain sequencing project: providing services to taxonomists for standard genome sequencing and annotation.</title>
        <authorList>
            <consortium name="The Broad Institute Genomics Platform"/>
            <consortium name="The Broad Institute Genome Sequencing Center for Infectious Disease"/>
            <person name="Wu L."/>
            <person name="Ma J."/>
        </authorList>
    </citation>
    <scope>NUCLEOTIDE SEQUENCE [LARGE SCALE GENOMIC DNA]</scope>
    <source>
        <strain evidence="3">CCUG 50347</strain>
    </source>
</reference>
<proteinExistence type="predicted"/>
<dbReference type="Pfam" id="PF03861">
    <property type="entry name" value="ANTAR"/>
    <property type="match status" value="1"/>
</dbReference>
<dbReference type="InterPro" id="IPR036388">
    <property type="entry name" value="WH-like_DNA-bd_sf"/>
</dbReference>
<dbReference type="Proteomes" id="UP001595909">
    <property type="component" value="Unassembled WGS sequence"/>
</dbReference>
<organism evidence="2 3">
    <name type="scientific">Actinomycetospora chibensis</name>
    <dbReference type="NCBI Taxonomy" id="663606"/>
    <lineage>
        <taxon>Bacteria</taxon>
        <taxon>Bacillati</taxon>
        <taxon>Actinomycetota</taxon>
        <taxon>Actinomycetes</taxon>
        <taxon>Pseudonocardiales</taxon>
        <taxon>Pseudonocardiaceae</taxon>
        <taxon>Actinomycetospora</taxon>
    </lineage>
</organism>
<evidence type="ECO:0000259" key="1">
    <source>
        <dbReference type="Pfam" id="PF03861"/>
    </source>
</evidence>
<accession>A0ABV9RG17</accession>
<name>A0ABV9RG17_9PSEU</name>
<gene>
    <name evidence="2" type="ORF">ACFPEL_09510</name>
</gene>
<dbReference type="RefSeq" id="WP_337994187.1">
    <property type="nucleotide sequence ID" value="NZ_BAABHN010000020.1"/>
</dbReference>
<feature type="domain" description="ANTAR" evidence="1">
    <location>
        <begin position="13"/>
        <end position="55"/>
    </location>
</feature>
<sequence length="69" mass="7461">MTMNDDVRPFDPRVHQAEGMLTARYGVPISEAAGMLRAWAARGDLTVPEMAAQVVGTLVARRGNGHPSR</sequence>
<keyword evidence="3" id="KW-1185">Reference proteome</keyword>
<protein>
    <submittedName>
        <fullName evidence="2">ANTAR domain-containing protein</fullName>
    </submittedName>
</protein>
<evidence type="ECO:0000313" key="3">
    <source>
        <dbReference type="Proteomes" id="UP001595909"/>
    </source>
</evidence>
<dbReference type="EMBL" id="JBHSIM010000020">
    <property type="protein sequence ID" value="MFC4832645.1"/>
    <property type="molecule type" value="Genomic_DNA"/>
</dbReference>
<dbReference type="Gene3D" id="1.10.10.10">
    <property type="entry name" value="Winged helix-like DNA-binding domain superfamily/Winged helix DNA-binding domain"/>
    <property type="match status" value="1"/>
</dbReference>
<evidence type="ECO:0000313" key="2">
    <source>
        <dbReference type="EMBL" id="MFC4832645.1"/>
    </source>
</evidence>
<comment type="caution">
    <text evidence="2">The sequence shown here is derived from an EMBL/GenBank/DDBJ whole genome shotgun (WGS) entry which is preliminary data.</text>
</comment>
<dbReference type="InterPro" id="IPR005561">
    <property type="entry name" value="ANTAR"/>
</dbReference>